<evidence type="ECO:0000313" key="2">
    <source>
        <dbReference type="Proteomes" id="UP000793456"/>
    </source>
</evidence>
<gene>
    <name evidence="1" type="ORF">E3U43_002718</name>
</gene>
<dbReference type="EMBL" id="CM011688">
    <property type="protein sequence ID" value="TMS10059.1"/>
    <property type="molecule type" value="Genomic_DNA"/>
</dbReference>
<name>A0ACD3QT70_LARCR</name>
<comment type="caution">
    <text evidence="1">The sequence shown here is derived from an EMBL/GenBank/DDBJ whole genome shotgun (WGS) entry which is preliminary data.</text>
</comment>
<evidence type="ECO:0000313" key="1">
    <source>
        <dbReference type="EMBL" id="TMS10059.1"/>
    </source>
</evidence>
<protein>
    <submittedName>
        <fullName evidence="1">Uncharacterized protein</fullName>
    </submittedName>
</protein>
<keyword evidence="2" id="KW-1185">Reference proteome</keyword>
<reference evidence="1" key="1">
    <citation type="submission" date="2018-11" db="EMBL/GenBank/DDBJ databases">
        <title>The sequence and de novo assembly of Larimichthys crocea genome using PacBio and Hi-C technologies.</title>
        <authorList>
            <person name="Xu P."/>
            <person name="Chen B."/>
            <person name="Zhou Z."/>
            <person name="Ke Q."/>
            <person name="Wu Y."/>
            <person name="Bai H."/>
            <person name="Pu F."/>
        </authorList>
    </citation>
    <scope>NUCLEOTIDE SEQUENCE</scope>
    <source>
        <tissue evidence="1">Muscle</tissue>
    </source>
</reference>
<proteinExistence type="predicted"/>
<dbReference type="Proteomes" id="UP000793456">
    <property type="component" value="Chromosome XV"/>
</dbReference>
<organism evidence="1 2">
    <name type="scientific">Larimichthys crocea</name>
    <name type="common">Large yellow croaker</name>
    <name type="synonym">Pseudosciaena crocea</name>
    <dbReference type="NCBI Taxonomy" id="215358"/>
    <lineage>
        <taxon>Eukaryota</taxon>
        <taxon>Metazoa</taxon>
        <taxon>Chordata</taxon>
        <taxon>Craniata</taxon>
        <taxon>Vertebrata</taxon>
        <taxon>Euteleostomi</taxon>
        <taxon>Actinopterygii</taxon>
        <taxon>Neopterygii</taxon>
        <taxon>Teleostei</taxon>
        <taxon>Neoteleostei</taxon>
        <taxon>Acanthomorphata</taxon>
        <taxon>Eupercaria</taxon>
        <taxon>Sciaenidae</taxon>
        <taxon>Larimichthys</taxon>
    </lineage>
</organism>
<sequence>MEQQKQQQQQQRGLCSFTPGRSACFGTGVSTSTGQPTMRLSITSTTGSPVELTVPRGETVEGLRTHISQKLRLQTNRIVLLYRDRQLTAGKLMDLGVADGSKLTLVPVIEAGLVCSTVKAERSIIDVLESLTEVQISDFLSGRSPLTINLGIGAHVMYVQLQLSAQNVAELQQQHWDLRAEGSSERQTGLPTTVRTSHPDSAWTNSTGSTTSPASQTSTPTPDSSDSASSTQFSAQSPRTSSNSTAPMPHSSTTATAVNCHHHSSPHQPCPPNSTHTSSSSISTPHFSIWLSTSQLSIASSHTGLFIISRWLHSWTSEPSASLNLSREWCSCFIHCRAVQAARSSHRKFREPLSRHLLWDFFWHSGPLQSEQHPPSSEWHQHHSPDPQ</sequence>
<accession>A0ACD3QT70</accession>